<evidence type="ECO:0000313" key="2">
    <source>
        <dbReference type="EMBL" id="MFC4065059.1"/>
    </source>
</evidence>
<feature type="transmembrane region" description="Helical" evidence="1">
    <location>
        <begin position="165"/>
        <end position="183"/>
    </location>
</feature>
<dbReference type="Proteomes" id="UP001595867">
    <property type="component" value="Unassembled WGS sequence"/>
</dbReference>
<feature type="transmembrane region" description="Helical" evidence="1">
    <location>
        <begin position="51"/>
        <end position="72"/>
    </location>
</feature>
<reference evidence="3" key="1">
    <citation type="journal article" date="2019" name="Int. J. Syst. Evol. Microbiol.">
        <title>The Global Catalogue of Microorganisms (GCM) 10K type strain sequencing project: providing services to taxonomists for standard genome sequencing and annotation.</title>
        <authorList>
            <consortium name="The Broad Institute Genomics Platform"/>
            <consortium name="The Broad Institute Genome Sequencing Center for Infectious Disease"/>
            <person name="Wu L."/>
            <person name="Ma J."/>
        </authorList>
    </citation>
    <scope>NUCLEOTIDE SEQUENCE [LARGE SCALE GENOMIC DNA]</scope>
    <source>
        <strain evidence="3">TBRC 5832</strain>
    </source>
</reference>
<organism evidence="2 3">
    <name type="scientific">Actinoplanes subglobosus</name>
    <dbReference type="NCBI Taxonomy" id="1547892"/>
    <lineage>
        <taxon>Bacteria</taxon>
        <taxon>Bacillati</taxon>
        <taxon>Actinomycetota</taxon>
        <taxon>Actinomycetes</taxon>
        <taxon>Micromonosporales</taxon>
        <taxon>Micromonosporaceae</taxon>
        <taxon>Actinoplanes</taxon>
    </lineage>
</organism>
<evidence type="ECO:0000256" key="1">
    <source>
        <dbReference type="SAM" id="Phobius"/>
    </source>
</evidence>
<keyword evidence="1" id="KW-1133">Transmembrane helix</keyword>
<gene>
    <name evidence="2" type="ORF">ACFO0C_08960</name>
</gene>
<dbReference type="RefSeq" id="WP_378066091.1">
    <property type="nucleotide sequence ID" value="NZ_JBHSBL010000007.1"/>
</dbReference>
<name>A0ABV8IM73_9ACTN</name>
<comment type="caution">
    <text evidence="2">The sequence shown here is derived from an EMBL/GenBank/DDBJ whole genome shotgun (WGS) entry which is preliminary data.</text>
</comment>
<feature type="transmembrane region" description="Helical" evidence="1">
    <location>
        <begin position="118"/>
        <end position="135"/>
    </location>
</feature>
<dbReference type="EMBL" id="JBHSBL010000007">
    <property type="protein sequence ID" value="MFC4065059.1"/>
    <property type="molecule type" value="Genomic_DNA"/>
</dbReference>
<proteinExistence type="predicted"/>
<sequence length="202" mass="21860">MTSPADSKQPTTIDDTDPGWLADLSEWMSYYWKRLHQHEAATWPPPWGPSALAIAGMAVLVLIVGGLLVPLVRGFAGFVINGAEWTRSTAAADIVLQPVRQYIDAHAAGLPITSDTLWWTWCAAGIVLCLTSTLTRSLAAQLGWVLYGAASVAMVYNASSNPARPVAAAVAALWWIGFSFLALRRRSSSQDPRTYSDASTKR</sequence>
<evidence type="ECO:0008006" key="4">
    <source>
        <dbReference type="Google" id="ProtNLM"/>
    </source>
</evidence>
<evidence type="ECO:0000313" key="3">
    <source>
        <dbReference type="Proteomes" id="UP001595867"/>
    </source>
</evidence>
<keyword evidence="3" id="KW-1185">Reference proteome</keyword>
<accession>A0ABV8IM73</accession>
<keyword evidence="1" id="KW-0812">Transmembrane</keyword>
<keyword evidence="1" id="KW-0472">Membrane</keyword>
<protein>
    <recommendedName>
        <fullName evidence="4">Transmembrane protein</fullName>
    </recommendedName>
</protein>